<comment type="similarity">
    <text evidence="1">Belongs to the leucine-binding protein family.</text>
</comment>
<protein>
    <submittedName>
        <fullName evidence="4">ABC transporter substrate-binding protein</fullName>
    </submittedName>
</protein>
<keyword evidence="5" id="KW-1185">Reference proteome</keyword>
<organism evidence="4 5">
    <name type="scientific">Nocardioides humi</name>
    <dbReference type="NCBI Taxonomy" id="449461"/>
    <lineage>
        <taxon>Bacteria</taxon>
        <taxon>Bacillati</taxon>
        <taxon>Actinomycetota</taxon>
        <taxon>Actinomycetes</taxon>
        <taxon>Propionibacteriales</taxon>
        <taxon>Nocardioidaceae</taxon>
        <taxon>Nocardioides</taxon>
    </lineage>
</organism>
<dbReference type="InterPro" id="IPR028081">
    <property type="entry name" value="Leu-bd"/>
</dbReference>
<comment type="caution">
    <text evidence="4">The sequence shown here is derived from an EMBL/GenBank/DDBJ whole genome shotgun (WGS) entry which is preliminary data.</text>
</comment>
<feature type="domain" description="Leucine-binding protein" evidence="3">
    <location>
        <begin position="24"/>
        <end position="349"/>
    </location>
</feature>
<reference evidence="4 5" key="1">
    <citation type="journal article" date="2019" name="Int. J. Syst. Evol. Microbiol.">
        <title>The Global Catalogue of Microorganisms (GCM) 10K type strain sequencing project: providing services to taxonomists for standard genome sequencing and annotation.</title>
        <authorList>
            <consortium name="The Broad Institute Genomics Platform"/>
            <consortium name="The Broad Institute Genome Sequencing Center for Infectious Disease"/>
            <person name="Wu L."/>
            <person name="Ma J."/>
        </authorList>
    </citation>
    <scope>NUCLEOTIDE SEQUENCE [LARGE SCALE GENOMIC DNA]</scope>
    <source>
        <strain evidence="4 5">JCM 14942</strain>
    </source>
</reference>
<dbReference type="Proteomes" id="UP001500842">
    <property type="component" value="Unassembled WGS sequence"/>
</dbReference>
<keyword evidence="2" id="KW-0732">Signal</keyword>
<dbReference type="Pfam" id="PF13458">
    <property type="entry name" value="Peripla_BP_6"/>
    <property type="match status" value="1"/>
</dbReference>
<sequence>MTAAACGSDGGSTGTQGDGLPDVVKVVSINDQTGQVSFAGIPATRGAQVAIDEINDTKFLGDTTIDVEYLDSASAPQTAASLATQAVAGRKYSAILGGILTTEAFTVAPIAEKAKVPVIFTQSNGEGVVIGDYTFRATASFTRYYDVMGSYLKDKGVKTIALLYNSDVASYKELAALIEDWDSEFGISIVASKSVVSSTQDFTAPIASLVDAKPDAVAKFLLGTANATALQQLRQAGFDGPVVSTNSDSGGIIAGAGPDGANNAWPTDFSSAQTDDAAVKFVAAYKAKFDGEVPNLYAAEGYDAVWWLARAIKEAGSADPEDIQEGLVAVSKTGFSGVTGDITFDGNEFVLENPRVVEWNGEAETLVEP</sequence>
<dbReference type="InterPro" id="IPR028082">
    <property type="entry name" value="Peripla_BP_I"/>
</dbReference>
<proteinExistence type="inferred from homology"/>
<dbReference type="PANTHER" id="PTHR30483:SF6">
    <property type="entry name" value="PERIPLASMIC BINDING PROTEIN OF ABC TRANSPORTER FOR NATURAL AMINO ACIDS"/>
    <property type="match status" value="1"/>
</dbReference>
<evidence type="ECO:0000313" key="5">
    <source>
        <dbReference type="Proteomes" id="UP001500842"/>
    </source>
</evidence>
<dbReference type="InterPro" id="IPR051010">
    <property type="entry name" value="BCAA_transport"/>
</dbReference>
<accession>A0ABN1ZXF7</accession>
<dbReference type="SUPFAM" id="SSF53822">
    <property type="entry name" value="Periplasmic binding protein-like I"/>
    <property type="match status" value="1"/>
</dbReference>
<dbReference type="Gene3D" id="3.40.50.2300">
    <property type="match status" value="2"/>
</dbReference>
<evidence type="ECO:0000313" key="4">
    <source>
        <dbReference type="EMBL" id="GAA1506012.1"/>
    </source>
</evidence>
<name>A0ABN1ZXF7_9ACTN</name>
<dbReference type="EMBL" id="BAAAOR010000007">
    <property type="protein sequence ID" value="GAA1506012.1"/>
    <property type="molecule type" value="Genomic_DNA"/>
</dbReference>
<evidence type="ECO:0000259" key="3">
    <source>
        <dbReference type="Pfam" id="PF13458"/>
    </source>
</evidence>
<dbReference type="PANTHER" id="PTHR30483">
    <property type="entry name" value="LEUCINE-SPECIFIC-BINDING PROTEIN"/>
    <property type="match status" value="1"/>
</dbReference>
<gene>
    <name evidence="4" type="ORF">GCM10009788_07180</name>
</gene>
<evidence type="ECO:0000256" key="1">
    <source>
        <dbReference type="ARBA" id="ARBA00010062"/>
    </source>
</evidence>
<evidence type="ECO:0000256" key="2">
    <source>
        <dbReference type="ARBA" id="ARBA00022729"/>
    </source>
</evidence>